<feature type="compositionally biased region" description="Polar residues" evidence="7">
    <location>
        <begin position="377"/>
        <end position="387"/>
    </location>
</feature>
<feature type="compositionally biased region" description="Basic and acidic residues" evidence="7">
    <location>
        <begin position="2211"/>
        <end position="2220"/>
    </location>
</feature>
<dbReference type="InterPro" id="IPR000253">
    <property type="entry name" value="FHA_dom"/>
</dbReference>
<feature type="compositionally biased region" description="Polar residues" evidence="7">
    <location>
        <begin position="1747"/>
        <end position="1764"/>
    </location>
</feature>
<dbReference type="PROSITE" id="PS51257">
    <property type="entry name" value="PROKAR_LIPOPROTEIN"/>
    <property type="match status" value="1"/>
</dbReference>
<evidence type="ECO:0000256" key="5">
    <source>
        <dbReference type="ARBA" id="ARBA00023242"/>
    </source>
</evidence>
<feature type="compositionally biased region" description="Basic and acidic residues" evidence="7">
    <location>
        <begin position="1519"/>
        <end position="1539"/>
    </location>
</feature>
<feature type="compositionally biased region" description="Polar residues" evidence="7">
    <location>
        <begin position="2065"/>
        <end position="2076"/>
    </location>
</feature>
<keyword evidence="6" id="KW-0131">Cell cycle</keyword>
<feature type="compositionally biased region" description="Basic and acidic residues" evidence="7">
    <location>
        <begin position="1765"/>
        <end position="1777"/>
    </location>
</feature>
<name>A0ABQ9DBA5_9PASS</name>
<gene>
    <name evidence="9" type="ORF">WISP_58313</name>
</gene>
<feature type="region of interest" description="Disordered" evidence="7">
    <location>
        <begin position="212"/>
        <end position="256"/>
    </location>
</feature>
<keyword evidence="3" id="KW-0597">Phosphoprotein</keyword>
<dbReference type="SMART" id="SM00240">
    <property type="entry name" value="FHA"/>
    <property type="match status" value="1"/>
</dbReference>
<feature type="compositionally biased region" description="Basic and acidic residues" evidence="7">
    <location>
        <begin position="1822"/>
        <end position="1832"/>
    </location>
</feature>
<dbReference type="SUPFAM" id="SSF49879">
    <property type="entry name" value="SMAD/FHA domain"/>
    <property type="match status" value="1"/>
</dbReference>
<feature type="compositionally biased region" description="Basic and acidic residues" evidence="7">
    <location>
        <begin position="1473"/>
        <end position="1486"/>
    </location>
</feature>
<dbReference type="Proteomes" id="UP001145742">
    <property type="component" value="Unassembled WGS sequence"/>
</dbReference>
<feature type="compositionally biased region" description="Basic and acidic residues" evidence="7">
    <location>
        <begin position="281"/>
        <end position="295"/>
    </location>
</feature>
<feature type="region of interest" description="Disordered" evidence="7">
    <location>
        <begin position="1181"/>
        <end position="1996"/>
    </location>
</feature>
<keyword evidence="2" id="KW-1017">Isopeptide bond</keyword>
<dbReference type="SMART" id="SM01295">
    <property type="entry name" value="K167R"/>
    <property type="match status" value="2"/>
</dbReference>
<evidence type="ECO:0000259" key="8">
    <source>
        <dbReference type="PROSITE" id="PS50006"/>
    </source>
</evidence>
<proteinExistence type="predicted"/>
<evidence type="ECO:0000313" key="10">
    <source>
        <dbReference type="Proteomes" id="UP001145742"/>
    </source>
</evidence>
<dbReference type="Pfam" id="PF00498">
    <property type="entry name" value="FHA"/>
    <property type="match status" value="1"/>
</dbReference>
<feature type="compositionally biased region" description="Basic and acidic residues" evidence="7">
    <location>
        <begin position="1452"/>
        <end position="1463"/>
    </location>
</feature>
<accession>A0ABQ9DBA5</accession>
<evidence type="ECO:0000256" key="6">
    <source>
        <dbReference type="ARBA" id="ARBA00023306"/>
    </source>
</evidence>
<dbReference type="InterPro" id="IPR012568">
    <property type="entry name" value="KI67R"/>
</dbReference>
<feature type="compositionally biased region" description="Basic and acidic residues" evidence="7">
    <location>
        <begin position="1600"/>
        <end position="1612"/>
    </location>
</feature>
<dbReference type="InterPro" id="IPR008984">
    <property type="entry name" value="SMAD_FHA_dom_sf"/>
</dbReference>
<feature type="compositionally biased region" description="Polar residues" evidence="7">
    <location>
        <begin position="1181"/>
        <end position="1198"/>
    </location>
</feature>
<feature type="compositionally biased region" description="Basic and acidic residues" evidence="7">
    <location>
        <begin position="1579"/>
        <end position="1592"/>
    </location>
</feature>
<feature type="region of interest" description="Disordered" evidence="7">
    <location>
        <begin position="2026"/>
        <end position="2241"/>
    </location>
</feature>
<feature type="compositionally biased region" description="Basic residues" evidence="7">
    <location>
        <begin position="1487"/>
        <end position="1496"/>
    </location>
</feature>
<keyword evidence="5" id="KW-0539">Nucleus</keyword>
<dbReference type="Pfam" id="PF08065">
    <property type="entry name" value="KI67R"/>
    <property type="match status" value="1"/>
</dbReference>
<organism evidence="9 10">
    <name type="scientific">Willisornis vidua</name>
    <name type="common">Xingu scale-backed antbird</name>
    <dbReference type="NCBI Taxonomy" id="1566151"/>
    <lineage>
        <taxon>Eukaryota</taxon>
        <taxon>Metazoa</taxon>
        <taxon>Chordata</taxon>
        <taxon>Craniata</taxon>
        <taxon>Vertebrata</taxon>
        <taxon>Euteleostomi</taxon>
        <taxon>Archelosauria</taxon>
        <taxon>Archosauria</taxon>
        <taxon>Dinosauria</taxon>
        <taxon>Saurischia</taxon>
        <taxon>Theropoda</taxon>
        <taxon>Coelurosauria</taxon>
        <taxon>Aves</taxon>
        <taxon>Neognathae</taxon>
        <taxon>Neoaves</taxon>
        <taxon>Telluraves</taxon>
        <taxon>Australaves</taxon>
        <taxon>Passeriformes</taxon>
        <taxon>Thamnophilidae</taxon>
        <taxon>Willisornis</taxon>
    </lineage>
</organism>
<feature type="compositionally biased region" description="Basic and acidic residues" evidence="7">
    <location>
        <begin position="530"/>
        <end position="544"/>
    </location>
</feature>
<feature type="compositionally biased region" description="Basic and acidic residues" evidence="7">
    <location>
        <begin position="1933"/>
        <end position="1946"/>
    </location>
</feature>
<reference evidence="9" key="1">
    <citation type="submission" date="2019-10" db="EMBL/GenBank/DDBJ databases">
        <authorList>
            <person name="Soares A.E.R."/>
            <person name="Aleixo A."/>
            <person name="Schneider P."/>
            <person name="Miyaki C.Y."/>
            <person name="Schneider M.P."/>
            <person name="Mello C."/>
            <person name="Vasconcelos A.T.R."/>
        </authorList>
    </citation>
    <scope>NUCLEOTIDE SEQUENCE</scope>
    <source>
        <tissue evidence="9">Muscle</tissue>
    </source>
</reference>
<feature type="compositionally biased region" description="Polar residues" evidence="7">
    <location>
        <begin position="1366"/>
        <end position="1389"/>
    </location>
</feature>
<evidence type="ECO:0000256" key="1">
    <source>
        <dbReference type="ARBA" id="ARBA00004123"/>
    </source>
</evidence>
<dbReference type="CDD" id="cd22673">
    <property type="entry name" value="FHA_Ki67"/>
    <property type="match status" value="1"/>
</dbReference>
<feature type="region of interest" description="Disordered" evidence="7">
    <location>
        <begin position="275"/>
        <end position="310"/>
    </location>
</feature>
<feature type="compositionally biased region" description="Low complexity" evidence="7">
    <location>
        <begin position="1213"/>
        <end position="1228"/>
    </location>
</feature>
<protein>
    <recommendedName>
        <fullName evidence="8">FHA domain-containing protein</fullName>
    </recommendedName>
</protein>
<dbReference type="PROSITE" id="PS50006">
    <property type="entry name" value="FHA_DOMAIN"/>
    <property type="match status" value="1"/>
</dbReference>
<keyword evidence="4" id="KW-0832">Ubl conjugation</keyword>
<comment type="caution">
    <text evidence="9">The sequence shown here is derived from an EMBL/GenBank/DDBJ whole genome shotgun (WGS) entry which is preliminary data.</text>
</comment>
<sequence length="2241" mass="245348">MTRYGKIIVIKRDGTDGLVYPLTSTSCLFGRKTECDIRMRLPWVSSEHCRIEINENKEAVLINLSTVNPTQLNGVCLEQPVPLKHRDVLTIIDRSFRFEYPLQSTPKKRRSRSSEGETLQILHVQQVAQVELLHQQTSRSESVGASGNAECEEKIANENKQTTGDTVPKALPVKLRTPKSSQRLYRVDKKQTELSPFSKLYESLKNEVEVKKPLPKGNASQQAAREDGESVVPKPNAQIPLSGCVDDLDKGKERDRRENTEECVIVRCFSRNPRNSLSQEVSKDTGQRHLQDPKELSSPGQSKGAQVIPSKENCGNPQFQLPQCSIECLECPAKGKIHCSATHTPNGSGADGCVVSTPTSRRKSPRALVTSPGEAASGTNPGNADTPTSRRRLSLKPKSLSGIVAEAPRGDPDVPQLPFPENKSFKQRRNSKARPATPAQEVLTEIGDQANVVNSKVGHPETPAALSNSKSSRRNSRQSKGFSDKSVHLETLASEELMASPAAQEPGSGRKRRRPRSSGMLMETAQERNTVQEHPGENRDRKESGTPAEPAVEGGQQEQDLEGAGGVRPRRLSAKSGSAGSAPVLRDSEAAPETNTSGLLDGEDSGQTKKLHQKRKSDDLLPQTVGKRKRVSFGGHLSPELFDKSLPPNSPLKRGALPARRSLPCGTPARVVLKKAQGLQPSADQTPEKKIKGHFSTGHAESPATIVVGRAYSTTLRSAGHVPKVVTNPILKLNMNMDESFTGVPEMFQTPHKESGKTLPLAAAQNADVTPTCAAGEDISDLHTPEECGEMMVSPLNSSDASEQKQESPGICHLLREKSSLSSEFDEILTKTPEKRKAVQEDAVSVDSLSVIPEKRVSLVKSGGKRGTPRQKLEPVEVVSGIKQLLRTPEQRSEAGEVLSGIKQLLRTPKRRLEPEEVLSGIKQLMKTPKQKLEPAEVLSGIKQLLRTPKRKPEPVEVLSAIKWLLRTPKQKQEPAENLSGIKQLMRTPKQKSEHQLMRTPKQKVEPAEVLSCIKQLMKTPKQKLEPAEVLSGIKQLMRTPWQKPEPVEDLSGIKELMRTPQQETEPVLDEIALQRLLKTPVQRRGAVGGAKKSPKLKYPPVEDMVGLSRIFRTPKEKGNPVESMFGISRLVRSPRQKHQPVEDFVGLPRLMAEPRQKLDCEVDYDGMTEMFDAPEEMEVTSVNVTDSQQDSAPPCSNSRHKYENKGKISQGEDSQPKQSPSEEQSPQRWQRGRPRRTVHPAPAKQCEKDGNSKELGSLDTTSTQEEVGTIPSENRGRGRRRKCSLQEVVSKHPDQEPHGATQRPGRGKRKELEELKPPSDNPESCVEDSSVLQKEAADGKQSLQECGTDGTLEAEGAPATKAGSGHTQSENCQLQTGVNKPGSTSNDSGLEDSEEVLLPPRKRARGAESTELLIPPKRGRRYRNDQVKQDAPAELHGTTRRLRRDPAAQGRQREEQASDKDPGAGTAEPPESETKLQVKVAEKRVKSLRSTRNRRHSGEVVEADTCGVALENTQTSLKTEEKSAQTDGEAQPHIKNEMEVSQGYKTENGQEIKTEASHRIKAESPSGETNKMPVTALKLEENRSAVQERSRTRNKRGKKDSLEQKADEFTKDGNNSKLIPAKFNSETEVDESLKEDQPSPAATSAPAANSDSPAPGHQKQTRNQQGILKPNETEILQENPAQGKGVACRRGRGRKVHFELREASSKEVAGKRSLPEDGKGMTDNDQHENSENPSQVRRSRRRQVDSIPQTATPTFVEKQTLTADHSKDEASVKEQDATLECAPCSAGANPPRRGRRREVAAASQAPRAPPVRTRRGLLGGGDEKVPVREDENPALGNETLQAKASASARDKRKKIDPAAEAKSSAPLQRKGALSEADAKGEGANEEQSAPLETESCAEEKPLGRGRRKEAVLASHTTSPVSLRGKRGLRANTSREEAPKVEEKSVPLETWDSSVKENHLRRGRRKTLALLEAAGPKQGEQDPSKQSGRKSNYREVKQVILGNSSLENRDLSKENLRQTITSVAFNSTSLQGLPEDHKNGAPEELVAGAPSAKENPPRTGRKKTTSSISEQTPSTSLEEKPTLPKGRGQKGVLREGEATPAENNSCQGRTRQVRNNRRKVQLMLEAATSSLSENSELQGNGNDLETENLCKTSTGFEGGNLFGKGKDGNPTHQVVSASKRKCQLPADDLAPKKLKSGNDGNGSVGRAKRKKTEELGKENVRAAQTSGITERKTRSSTRTRK</sequence>
<feature type="compositionally biased region" description="Basic and acidic residues" evidence="7">
    <location>
        <begin position="1423"/>
        <end position="1434"/>
    </location>
</feature>
<evidence type="ECO:0000313" key="9">
    <source>
        <dbReference type="EMBL" id="KAJ7418579.1"/>
    </source>
</evidence>
<feature type="compositionally biased region" description="Basic residues" evidence="7">
    <location>
        <begin position="2111"/>
        <end position="2120"/>
    </location>
</feature>
<feature type="compositionally biased region" description="Basic and acidic residues" evidence="7">
    <location>
        <begin position="1697"/>
        <end position="1731"/>
    </location>
</feature>
<keyword evidence="10" id="KW-1185">Reference proteome</keyword>
<feature type="region of interest" description="Disordered" evidence="7">
    <location>
        <begin position="679"/>
        <end position="698"/>
    </location>
</feature>
<dbReference type="InterPro" id="IPR029334">
    <property type="entry name" value="PP1-bd"/>
</dbReference>
<evidence type="ECO:0000256" key="4">
    <source>
        <dbReference type="ARBA" id="ARBA00022843"/>
    </source>
</evidence>
<feature type="compositionally biased region" description="Low complexity" evidence="7">
    <location>
        <begin position="1639"/>
        <end position="1656"/>
    </location>
</feature>
<dbReference type="PANTHER" id="PTHR21603:SF17">
    <property type="entry name" value="PROLIFERATION MARKER PROTEIN KI-67"/>
    <property type="match status" value="1"/>
</dbReference>
<evidence type="ECO:0000256" key="3">
    <source>
        <dbReference type="ARBA" id="ARBA00022553"/>
    </source>
</evidence>
<evidence type="ECO:0000256" key="7">
    <source>
        <dbReference type="SAM" id="MobiDB-lite"/>
    </source>
</evidence>
<comment type="subcellular location">
    <subcellularLocation>
        <location evidence="1">Nucleus</location>
    </subcellularLocation>
</comment>
<feature type="region of interest" description="Disordered" evidence="7">
    <location>
        <begin position="342"/>
        <end position="663"/>
    </location>
</feature>
<feature type="compositionally biased region" description="Polar residues" evidence="7">
    <location>
        <begin position="2127"/>
        <end position="2155"/>
    </location>
</feature>
<feature type="compositionally biased region" description="Basic and acidic residues" evidence="7">
    <location>
        <begin position="1549"/>
        <end position="1563"/>
    </location>
</feature>
<feature type="domain" description="FHA" evidence="8">
    <location>
        <begin position="27"/>
        <end position="77"/>
    </location>
</feature>
<dbReference type="Gene3D" id="2.60.200.20">
    <property type="match status" value="1"/>
</dbReference>
<evidence type="ECO:0000256" key="2">
    <source>
        <dbReference type="ARBA" id="ARBA00022499"/>
    </source>
</evidence>
<dbReference type="PANTHER" id="PTHR21603">
    <property type="entry name" value="ANTIGEN KI-67-LIKE PROTEIN"/>
    <property type="match status" value="1"/>
</dbReference>
<dbReference type="EMBL" id="WHWB01033619">
    <property type="protein sequence ID" value="KAJ7418579.1"/>
    <property type="molecule type" value="Genomic_DNA"/>
</dbReference>
<feature type="compositionally biased region" description="Basic and acidic residues" evidence="7">
    <location>
        <begin position="247"/>
        <end position="256"/>
    </location>
</feature>
<feature type="compositionally biased region" description="Polar residues" evidence="7">
    <location>
        <begin position="2101"/>
        <end position="2110"/>
    </location>
</feature>
<dbReference type="Pfam" id="PF15276">
    <property type="entry name" value="PP1_bind"/>
    <property type="match status" value="1"/>
</dbReference>